<accession>A0ABV7IXH2</accession>
<gene>
    <name evidence="4" type="ORF">ACFOGH_00895</name>
</gene>
<sequence>MSRKLLITLHGVGSNGADLAPIGAQIAQSLGAQTENPDAPEPYDFGGPGRQWFSIAAVTAANRPARVAKARAAFDEILTAIITRHGMENRLQDIALLGFSQGSIMALDAVASGRWPVGAVVAFSMRLATPQPLTPALHTPVLLIHGTADPVMPTTEATTAEAALTAAGVNTTLHLLPGVGHSITPAGIELAQDFLRHRL</sequence>
<dbReference type="SUPFAM" id="SSF53474">
    <property type="entry name" value="alpha/beta-Hydrolases"/>
    <property type="match status" value="1"/>
</dbReference>
<evidence type="ECO:0000313" key="4">
    <source>
        <dbReference type="EMBL" id="MFC3179534.1"/>
    </source>
</evidence>
<organism evidence="4 5">
    <name type="scientific">Cypionkella sinensis</name>
    <dbReference type="NCBI Taxonomy" id="1756043"/>
    <lineage>
        <taxon>Bacteria</taxon>
        <taxon>Pseudomonadati</taxon>
        <taxon>Pseudomonadota</taxon>
        <taxon>Alphaproteobacteria</taxon>
        <taxon>Rhodobacterales</taxon>
        <taxon>Paracoccaceae</taxon>
        <taxon>Cypionkella</taxon>
    </lineage>
</organism>
<dbReference type="PANTHER" id="PTHR10655:SF17">
    <property type="entry name" value="LYSOPHOSPHOLIPASE-LIKE PROTEIN 1"/>
    <property type="match status" value="1"/>
</dbReference>
<keyword evidence="5" id="KW-1185">Reference proteome</keyword>
<evidence type="ECO:0000256" key="2">
    <source>
        <dbReference type="ARBA" id="ARBA00022801"/>
    </source>
</evidence>
<dbReference type="InterPro" id="IPR050565">
    <property type="entry name" value="LYPA1-2/EST-like"/>
</dbReference>
<evidence type="ECO:0000256" key="1">
    <source>
        <dbReference type="ARBA" id="ARBA00006499"/>
    </source>
</evidence>
<feature type="domain" description="Phospholipase/carboxylesterase/thioesterase" evidence="3">
    <location>
        <begin position="3"/>
        <end position="196"/>
    </location>
</feature>
<reference evidence="5" key="1">
    <citation type="journal article" date="2019" name="Int. J. Syst. Evol. Microbiol.">
        <title>The Global Catalogue of Microorganisms (GCM) 10K type strain sequencing project: providing services to taxonomists for standard genome sequencing and annotation.</title>
        <authorList>
            <consortium name="The Broad Institute Genomics Platform"/>
            <consortium name="The Broad Institute Genome Sequencing Center for Infectious Disease"/>
            <person name="Wu L."/>
            <person name="Ma J."/>
        </authorList>
    </citation>
    <scope>NUCLEOTIDE SEQUENCE [LARGE SCALE GENOMIC DNA]</scope>
    <source>
        <strain evidence="5">KCTC 52039</strain>
    </source>
</reference>
<dbReference type="GO" id="GO:0016787">
    <property type="term" value="F:hydrolase activity"/>
    <property type="evidence" value="ECO:0007669"/>
    <property type="project" value="UniProtKB-KW"/>
</dbReference>
<dbReference type="PANTHER" id="PTHR10655">
    <property type="entry name" value="LYSOPHOSPHOLIPASE-RELATED"/>
    <property type="match status" value="1"/>
</dbReference>
<evidence type="ECO:0000313" key="5">
    <source>
        <dbReference type="Proteomes" id="UP001595547"/>
    </source>
</evidence>
<dbReference type="RefSeq" id="WP_380071174.1">
    <property type="nucleotide sequence ID" value="NZ_JBHRTO010000001.1"/>
</dbReference>
<dbReference type="InterPro" id="IPR003140">
    <property type="entry name" value="PLipase/COase/thioEstase"/>
</dbReference>
<evidence type="ECO:0000259" key="3">
    <source>
        <dbReference type="Pfam" id="PF02230"/>
    </source>
</evidence>
<dbReference type="InterPro" id="IPR029058">
    <property type="entry name" value="AB_hydrolase_fold"/>
</dbReference>
<dbReference type="Proteomes" id="UP001595547">
    <property type="component" value="Unassembled WGS sequence"/>
</dbReference>
<protein>
    <submittedName>
        <fullName evidence="4">Alpha/beta hydrolase</fullName>
    </submittedName>
</protein>
<proteinExistence type="inferred from homology"/>
<keyword evidence="2 4" id="KW-0378">Hydrolase</keyword>
<dbReference type="Pfam" id="PF02230">
    <property type="entry name" value="Abhydrolase_2"/>
    <property type="match status" value="1"/>
</dbReference>
<dbReference type="EMBL" id="JBHRTO010000001">
    <property type="protein sequence ID" value="MFC3179534.1"/>
    <property type="molecule type" value="Genomic_DNA"/>
</dbReference>
<name>A0ABV7IXH2_9RHOB</name>
<dbReference type="Gene3D" id="3.40.50.1820">
    <property type="entry name" value="alpha/beta hydrolase"/>
    <property type="match status" value="1"/>
</dbReference>
<comment type="caution">
    <text evidence="4">The sequence shown here is derived from an EMBL/GenBank/DDBJ whole genome shotgun (WGS) entry which is preliminary data.</text>
</comment>
<comment type="similarity">
    <text evidence="1">Belongs to the AB hydrolase superfamily. AB hydrolase 2 family.</text>
</comment>